<evidence type="ECO:0000313" key="2">
    <source>
        <dbReference type="EMBL" id="BAA90503.1"/>
    </source>
</evidence>
<dbReference type="Proteomes" id="UP000000763">
    <property type="component" value="Chromosome 5"/>
</dbReference>
<dbReference type="EMBL" id="AP001111">
    <property type="protein sequence ID" value="BAA90503.1"/>
    <property type="molecule type" value="Genomic_DNA"/>
</dbReference>
<accession>Q9LIW6</accession>
<reference evidence="3" key="2">
    <citation type="journal article" date="2008" name="Nucleic Acids Res.">
        <title>The rice annotation project database (RAP-DB): 2008 update.</title>
        <authorList>
            <consortium name="The rice annotation project (RAP)"/>
        </authorList>
    </citation>
    <scope>GENOME REANNOTATION</scope>
    <source>
        <strain evidence="3">cv. Nipponbare</strain>
    </source>
</reference>
<evidence type="ECO:0000313" key="3">
    <source>
        <dbReference type="Proteomes" id="UP000000763"/>
    </source>
</evidence>
<dbReference type="AlphaFoldDB" id="Q9LIW6"/>
<feature type="compositionally biased region" description="Basic and acidic residues" evidence="1">
    <location>
        <begin position="47"/>
        <end position="56"/>
    </location>
</feature>
<organism evidence="2 3">
    <name type="scientific">Oryza sativa subsp. japonica</name>
    <name type="common">Rice</name>
    <dbReference type="NCBI Taxonomy" id="39947"/>
    <lineage>
        <taxon>Eukaryota</taxon>
        <taxon>Viridiplantae</taxon>
        <taxon>Streptophyta</taxon>
        <taxon>Embryophyta</taxon>
        <taxon>Tracheophyta</taxon>
        <taxon>Spermatophyta</taxon>
        <taxon>Magnoliopsida</taxon>
        <taxon>Liliopsida</taxon>
        <taxon>Poales</taxon>
        <taxon>Poaceae</taxon>
        <taxon>BOP clade</taxon>
        <taxon>Oryzoideae</taxon>
        <taxon>Oryzeae</taxon>
        <taxon>Oryzinae</taxon>
        <taxon>Oryza</taxon>
        <taxon>Oryza sativa</taxon>
    </lineage>
</organism>
<feature type="compositionally biased region" description="Low complexity" evidence="1">
    <location>
        <begin position="71"/>
        <end position="86"/>
    </location>
</feature>
<proteinExistence type="predicted"/>
<name>Q9LIW6_ORYSJ</name>
<protein>
    <submittedName>
        <fullName evidence="2">Uncharacterized protein</fullName>
    </submittedName>
</protein>
<feature type="region of interest" description="Disordered" evidence="1">
    <location>
        <begin position="1"/>
        <end position="90"/>
    </location>
</feature>
<sequence length="236" mass="26183">MAEEEEEERTLHTSLFALQRRRRRRRSEREAWAPLRKRLQRQKANKGRKEGEEGAKGKRRHMPKTKMMDDATTTTSATVTATTSSGSGSGERLAKLAVYGRGARWSWPTVHPGKTWSIGRTGQELVGRLRIQRGPCWSCCVDEELSGCPHARGEDLAGHNARMEEIADRLRSRGGIPVHDTRWEELVGRLHARALRSPLARGQRGRSSQTGCAQRGGGGGGSLTATRVGRNLLADK</sequence>
<feature type="compositionally biased region" description="Basic residues" evidence="1">
    <location>
        <begin position="35"/>
        <end position="46"/>
    </location>
</feature>
<feature type="region of interest" description="Disordered" evidence="1">
    <location>
        <begin position="197"/>
        <end position="236"/>
    </location>
</feature>
<evidence type="ECO:0000256" key="1">
    <source>
        <dbReference type="SAM" id="MobiDB-lite"/>
    </source>
</evidence>
<reference evidence="3" key="1">
    <citation type="journal article" date="2005" name="Nature">
        <title>The map-based sequence of the rice genome.</title>
        <authorList>
            <consortium name="International rice genome sequencing project (IRGSP)"/>
            <person name="Matsumoto T."/>
            <person name="Wu J."/>
            <person name="Kanamori H."/>
            <person name="Katayose Y."/>
            <person name="Fujisawa M."/>
            <person name="Namiki N."/>
            <person name="Mizuno H."/>
            <person name="Yamamoto K."/>
            <person name="Antonio B.A."/>
            <person name="Baba T."/>
            <person name="Sakata K."/>
            <person name="Nagamura Y."/>
            <person name="Aoki H."/>
            <person name="Arikawa K."/>
            <person name="Arita K."/>
            <person name="Bito T."/>
            <person name="Chiden Y."/>
            <person name="Fujitsuka N."/>
            <person name="Fukunaka R."/>
            <person name="Hamada M."/>
            <person name="Harada C."/>
            <person name="Hayashi A."/>
            <person name="Hijishita S."/>
            <person name="Honda M."/>
            <person name="Hosokawa S."/>
            <person name="Ichikawa Y."/>
            <person name="Idonuma A."/>
            <person name="Iijima M."/>
            <person name="Ikeda M."/>
            <person name="Ikeno M."/>
            <person name="Ito K."/>
            <person name="Ito S."/>
            <person name="Ito T."/>
            <person name="Ito Y."/>
            <person name="Ito Y."/>
            <person name="Iwabuchi A."/>
            <person name="Kamiya K."/>
            <person name="Karasawa W."/>
            <person name="Kurita K."/>
            <person name="Katagiri S."/>
            <person name="Kikuta A."/>
            <person name="Kobayashi H."/>
            <person name="Kobayashi N."/>
            <person name="Machita K."/>
            <person name="Maehara T."/>
            <person name="Masukawa M."/>
            <person name="Mizubayashi T."/>
            <person name="Mukai Y."/>
            <person name="Nagasaki H."/>
            <person name="Nagata Y."/>
            <person name="Naito S."/>
            <person name="Nakashima M."/>
            <person name="Nakama Y."/>
            <person name="Nakamichi Y."/>
            <person name="Nakamura M."/>
            <person name="Meguro A."/>
            <person name="Negishi M."/>
            <person name="Ohta I."/>
            <person name="Ohta T."/>
            <person name="Okamoto M."/>
            <person name="Ono N."/>
            <person name="Saji S."/>
            <person name="Sakaguchi M."/>
            <person name="Sakai K."/>
            <person name="Shibata M."/>
            <person name="Shimokawa T."/>
            <person name="Song J."/>
            <person name="Takazaki Y."/>
            <person name="Terasawa K."/>
            <person name="Tsugane M."/>
            <person name="Tsuji K."/>
            <person name="Ueda S."/>
            <person name="Waki K."/>
            <person name="Yamagata H."/>
            <person name="Yamamoto M."/>
            <person name="Yamamoto S."/>
            <person name="Yamane H."/>
            <person name="Yoshiki S."/>
            <person name="Yoshihara R."/>
            <person name="Yukawa K."/>
            <person name="Zhong H."/>
            <person name="Yano M."/>
            <person name="Yuan Q."/>
            <person name="Ouyang S."/>
            <person name="Liu J."/>
            <person name="Jones K.M."/>
            <person name="Gansberger K."/>
            <person name="Moffat K."/>
            <person name="Hill J."/>
            <person name="Bera J."/>
            <person name="Fadrosh D."/>
            <person name="Jin S."/>
            <person name="Johri S."/>
            <person name="Kim M."/>
            <person name="Overton L."/>
            <person name="Reardon M."/>
            <person name="Tsitrin T."/>
            <person name="Vuong H."/>
            <person name="Weaver B."/>
            <person name="Ciecko A."/>
            <person name="Tallon L."/>
            <person name="Jackson J."/>
            <person name="Pai G."/>
            <person name="Aken S.V."/>
            <person name="Utterback T."/>
            <person name="Reidmuller S."/>
            <person name="Feldblyum T."/>
            <person name="Hsiao J."/>
            <person name="Zismann V."/>
            <person name="Iobst S."/>
            <person name="de Vazeille A.R."/>
            <person name="Buell C.R."/>
            <person name="Ying K."/>
            <person name="Li Y."/>
            <person name="Lu T."/>
            <person name="Huang Y."/>
            <person name="Zhao Q."/>
            <person name="Feng Q."/>
            <person name="Zhang L."/>
            <person name="Zhu J."/>
            <person name="Weng Q."/>
            <person name="Mu J."/>
            <person name="Lu Y."/>
            <person name="Fan D."/>
            <person name="Liu Y."/>
            <person name="Guan J."/>
            <person name="Zhang Y."/>
            <person name="Yu S."/>
            <person name="Liu X."/>
            <person name="Zhang Y."/>
            <person name="Hong G."/>
            <person name="Han B."/>
            <person name="Choisne N."/>
            <person name="Demange N."/>
            <person name="Orjeda G."/>
            <person name="Samain S."/>
            <person name="Cattolico L."/>
            <person name="Pelletier E."/>
            <person name="Couloux A."/>
            <person name="Segurens B."/>
            <person name="Wincker P."/>
            <person name="D'Hont A."/>
            <person name="Scarpelli C."/>
            <person name="Weissenbach J."/>
            <person name="Salanoubat M."/>
            <person name="Quetier F."/>
            <person name="Yu Y."/>
            <person name="Kim H.R."/>
            <person name="Rambo T."/>
            <person name="Currie J."/>
            <person name="Collura K."/>
            <person name="Luo M."/>
            <person name="Yang T."/>
            <person name="Ammiraju J.S.S."/>
            <person name="Engler F."/>
            <person name="Soderlund C."/>
            <person name="Wing R.A."/>
            <person name="Palmer L.E."/>
            <person name="de la Bastide M."/>
            <person name="Spiegel L."/>
            <person name="Nascimento L."/>
            <person name="Zutavern T."/>
            <person name="O'Shaughnessy A."/>
            <person name="Dike S."/>
            <person name="Dedhia N."/>
            <person name="Preston R."/>
            <person name="Balija V."/>
            <person name="McCombie W.R."/>
            <person name="Chow T."/>
            <person name="Chen H."/>
            <person name="Chung M."/>
            <person name="Chen C."/>
            <person name="Shaw J."/>
            <person name="Wu H."/>
            <person name="Hsiao K."/>
            <person name="Chao Y."/>
            <person name="Chu M."/>
            <person name="Cheng C."/>
            <person name="Hour A."/>
            <person name="Lee P."/>
            <person name="Lin S."/>
            <person name="Lin Y."/>
            <person name="Liou J."/>
            <person name="Liu S."/>
            <person name="Hsing Y."/>
            <person name="Raghuvanshi S."/>
            <person name="Mohanty A."/>
            <person name="Bharti A.K."/>
            <person name="Gaur A."/>
            <person name="Gupta V."/>
            <person name="Kumar D."/>
            <person name="Ravi V."/>
            <person name="Vij S."/>
            <person name="Kapur A."/>
            <person name="Khurana P."/>
            <person name="Khurana P."/>
            <person name="Khurana J.P."/>
            <person name="Tyagi A.K."/>
            <person name="Gaikwad K."/>
            <person name="Singh A."/>
            <person name="Dalal V."/>
            <person name="Srivastava S."/>
            <person name="Dixit A."/>
            <person name="Pal A.K."/>
            <person name="Ghazi I.A."/>
            <person name="Yadav M."/>
            <person name="Pandit A."/>
            <person name="Bhargava A."/>
            <person name="Sureshbabu K."/>
            <person name="Batra K."/>
            <person name="Sharma T.R."/>
            <person name="Mohapatra T."/>
            <person name="Singh N.K."/>
            <person name="Messing J."/>
            <person name="Nelson A.B."/>
            <person name="Fuks G."/>
            <person name="Kavchok S."/>
            <person name="Keizer G."/>
            <person name="Linton E."/>
            <person name="Llaca V."/>
            <person name="Song R."/>
            <person name="Tanyolac B."/>
            <person name="Young S."/>
            <person name="Ho-Il K."/>
            <person name="Hahn J.H."/>
            <person name="Sangsakoo G."/>
            <person name="Vanavichit A."/>
            <person name="de Mattos Luiz.A.T."/>
            <person name="Zimmer P.D."/>
            <person name="Malone G."/>
            <person name="Dellagostin O."/>
            <person name="de Oliveira A.C."/>
            <person name="Bevan M."/>
            <person name="Bancroft I."/>
            <person name="Minx P."/>
            <person name="Cordum H."/>
            <person name="Wilson R."/>
            <person name="Cheng Z."/>
            <person name="Jin W."/>
            <person name="Jiang J."/>
            <person name="Leong S.A."/>
            <person name="Iwama H."/>
            <person name="Gojobori T."/>
            <person name="Itoh T."/>
            <person name="Niimura Y."/>
            <person name="Fujii Y."/>
            <person name="Habara T."/>
            <person name="Sakai H."/>
            <person name="Sato Y."/>
            <person name="Wilson G."/>
            <person name="Kumar K."/>
            <person name="McCouch S."/>
            <person name="Juretic N."/>
            <person name="Hoen D."/>
            <person name="Wright S."/>
            <person name="Bruskiewich R."/>
            <person name="Bureau T."/>
            <person name="Miyao A."/>
            <person name="Hirochika H."/>
            <person name="Nishikawa T."/>
            <person name="Kadowaki K."/>
            <person name="Sugiura M."/>
            <person name="Burr B."/>
            <person name="Sasaki T."/>
        </authorList>
    </citation>
    <scope>NUCLEOTIDE SEQUENCE [LARGE SCALE GENOMIC DNA]</scope>
    <source>
        <strain evidence="3">cv. Nipponbare</strain>
    </source>
</reference>